<dbReference type="AlphaFoldDB" id="A0A6P8GLE5"/>
<dbReference type="GO" id="GO:0000287">
    <property type="term" value="F:magnesium ion binding"/>
    <property type="evidence" value="ECO:0007669"/>
    <property type="project" value="InterPro"/>
</dbReference>
<dbReference type="GO" id="GO:0032957">
    <property type="term" value="P:inositol trisphosphate metabolic process"/>
    <property type="evidence" value="ECO:0007669"/>
    <property type="project" value="InterPro"/>
</dbReference>
<dbReference type="Pfam" id="PF17927">
    <property type="entry name" value="Ins134_P3_kin_N"/>
    <property type="match status" value="1"/>
</dbReference>
<dbReference type="FunFam" id="3.40.50.11370:FF:000001">
    <property type="entry name" value="Inositol-tetrakisphosphate 1-kinase"/>
    <property type="match status" value="1"/>
</dbReference>
<dbReference type="OrthoDB" id="25308at2759"/>
<dbReference type="PANTHER" id="PTHR14217">
    <property type="entry name" value="INOSITOL-TETRAKISPHOSPHATE 1-KINASE"/>
    <property type="match status" value="1"/>
</dbReference>
<organism evidence="2 3">
    <name type="scientific">Clupea harengus</name>
    <name type="common">Atlantic herring</name>
    <dbReference type="NCBI Taxonomy" id="7950"/>
    <lineage>
        <taxon>Eukaryota</taxon>
        <taxon>Metazoa</taxon>
        <taxon>Chordata</taxon>
        <taxon>Craniata</taxon>
        <taxon>Vertebrata</taxon>
        <taxon>Euteleostomi</taxon>
        <taxon>Actinopterygii</taxon>
        <taxon>Neopterygii</taxon>
        <taxon>Teleostei</taxon>
        <taxon>Clupei</taxon>
        <taxon>Clupeiformes</taxon>
        <taxon>Clupeoidei</taxon>
        <taxon>Clupeidae</taxon>
        <taxon>Clupea</taxon>
    </lineage>
</organism>
<keyword evidence="2" id="KW-1185">Reference proteome</keyword>
<dbReference type="CTD" id="100148744"/>
<dbReference type="InterPro" id="IPR041429">
    <property type="entry name" value="ITPK1_N"/>
</dbReference>
<dbReference type="KEGG" id="char:105902134"/>
<dbReference type="GO" id="GO:0005524">
    <property type="term" value="F:ATP binding"/>
    <property type="evidence" value="ECO:0007669"/>
    <property type="project" value="InterPro"/>
</dbReference>
<evidence type="ECO:0000313" key="3">
    <source>
        <dbReference type="RefSeq" id="XP_031436252.2"/>
    </source>
</evidence>
<feature type="domain" description="Inositol-tetrakisphosphate 1-kinase N-terminal" evidence="1">
    <location>
        <begin position="9"/>
        <end position="100"/>
    </location>
</feature>
<dbReference type="Proteomes" id="UP000515152">
    <property type="component" value="Chromosome 14"/>
</dbReference>
<sequence>MQTFLRGRRVGFWLSEKKMKKLNFLAFADMCRRKGIELIQLDLCQPLETQGPLDVIIHKLTDLILEAEQNQGQALLLLQRVQDYIDAHPETIVLDPLPAIRTLLDRCKSYQLVHHIEEHMKGRHTHTH</sequence>
<dbReference type="InterPro" id="IPR008656">
    <property type="entry name" value="Inositol_tetrakis-P_1-kinase"/>
</dbReference>
<dbReference type="GO" id="GO:0005737">
    <property type="term" value="C:cytoplasm"/>
    <property type="evidence" value="ECO:0007669"/>
    <property type="project" value="TreeGrafter"/>
</dbReference>
<dbReference type="RefSeq" id="XP_031436252.2">
    <property type="nucleotide sequence ID" value="XM_031580392.2"/>
</dbReference>
<dbReference type="GO" id="GO:0047325">
    <property type="term" value="F:inositol-3,4,5,6-tetrakisphosphate 1-kinase activity"/>
    <property type="evidence" value="ECO:0007669"/>
    <property type="project" value="InterPro"/>
</dbReference>
<name>A0A6P8GLE5_CLUHA</name>
<dbReference type="PANTHER" id="PTHR14217:SF1">
    <property type="entry name" value="INOSITOL-TETRAKISPHOSPHATE 1-KINASE"/>
    <property type="match status" value="1"/>
</dbReference>
<gene>
    <name evidence="3" type="primary">itpk1b</name>
</gene>
<evidence type="ECO:0000259" key="1">
    <source>
        <dbReference type="Pfam" id="PF17927"/>
    </source>
</evidence>
<dbReference type="GO" id="GO:0052725">
    <property type="term" value="F:inositol-1,3,4-trisphosphate 6-kinase activity"/>
    <property type="evidence" value="ECO:0007669"/>
    <property type="project" value="InterPro"/>
</dbReference>
<proteinExistence type="predicted"/>
<dbReference type="GO" id="GO:0052726">
    <property type="term" value="F:inositol-1,3,4-trisphosphate 5-kinase activity"/>
    <property type="evidence" value="ECO:0007669"/>
    <property type="project" value="InterPro"/>
</dbReference>
<reference evidence="3" key="1">
    <citation type="submission" date="2025-08" db="UniProtKB">
        <authorList>
            <consortium name="RefSeq"/>
        </authorList>
    </citation>
    <scope>IDENTIFICATION</scope>
</reference>
<dbReference type="GeneID" id="105902134"/>
<evidence type="ECO:0000313" key="2">
    <source>
        <dbReference type="Proteomes" id="UP000515152"/>
    </source>
</evidence>
<protein>
    <submittedName>
        <fullName evidence="3">Inositol-tetrakisphosphate 1-kinase</fullName>
    </submittedName>
</protein>
<feature type="non-terminal residue" evidence="3">
    <location>
        <position position="128"/>
    </location>
</feature>
<accession>A0A6P8GLE5</accession>